<dbReference type="AlphaFoldDB" id="A0A0F9G6A4"/>
<evidence type="ECO:0000259" key="1">
    <source>
        <dbReference type="PROSITE" id="PS50164"/>
    </source>
</evidence>
<dbReference type="PROSITE" id="PS50164">
    <property type="entry name" value="GIY_YIG"/>
    <property type="match status" value="1"/>
</dbReference>
<organism evidence="2">
    <name type="scientific">marine sediment metagenome</name>
    <dbReference type="NCBI Taxonomy" id="412755"/>
    <lineage>
        <taxon>unclassified sequences</taxon>
        <taxon>metagenomes</taxon>
        <taxon>ecological metagenomes</taxon>
    </lineage>
</organism>
<reference evidence="2" key="1">
    <citation type="journal article" date="2015" name="Nature">
        <title>Complex archaea that bridge the gap between prokaryotes and eukaryotes.</title>
        <authorList>
            <person name="Spang A."/>
            <person name="Saw J.H."/>
            <person name="Jorgensen S.L."/>
            <person name="Zaremba-Niedzwiedzka K."/>
            <person name="Martijn J."/>
            <person name="Lind A.E."/>
            <person name="van Eijk R."/>
            <person name="Schleper C."/>
            <person name="Guy L."/>
            <person name="Ettema T.J."/>
        </authorList>
    </citation>
    <scope>NUCLEOTIDE SEQUENCE</scope>
</reference>
<dbReference type="GO" id="GO:0004519">
    <property type="term" value="F:endonuclease activity"/>
    <property type="evidence" value="ECO:0007669"/>
    <property type="project" value="InterPro"/>
</dbReference>
<sequence length="230" mass="26115">MGRKTFISDLIPRGISGVYKITNPVNGKFYIGSADDIRVRWQAHRYNLLIRKIVNTHFSCALEKYGLENFSWEILEEIDLSGVEDKKHKRLFLKYLEQHYLDTLMPWNPDIGYNCNPKAYSCLGRKQTGKAAAGVPRLNRRGISTVQGGMNVKGSGNSKSKLCLFTNPNGETFEARGLNYFCELNNLNNGAMAAIARGTYRSGTKFSKFYKGWTVEYIELQDDKTKFAVL</sequence>
<dbReference type="InterPro" id="IPR000305">
    <property type="entry name" value="GIY-YIG_endonuc"/>
</dbReference>
<comment type="caution">
    <text evidence="2">The sequence shown here is derived from an EMBL/GenBank/DDBJ whole genome shotgun (WGS) entry which is preliminary data.</text>
</comment>
<dbReference type="InterPro" id="IPR035901">
    <property type="entry name" value="GIY-YIG_endonuc_sf"/>
</dbReference>
<dbReference type="SMART" id="SM00465">
    <property type="entry name" value="GIYc"/>
    <property type="match status" value="1"/>
</dbReference>
<protein>
    <recommendedName>
        <fullName evidence="1">GIY-YIG domain-containing protein</fullName>
    </recommendedName>
</protein>
<dbReference type="Gene3D" id="3.40.1440.10">
    <property type="entry name" value="GIY-YIG endonuclease"/>
    <property type="match status" value="1"/>
</dbReference>
<accession>A0A0F9G6A4</accession>
<name>A0A0F9G6A4_9ZZZZ</name>
<gene>
    <name evidence="2" type="ORF">LCGC14_2221720</name>
</gene>
<dbReference type="SUPFAM" id="SSF82771">
    <property type="entry name" value="GIY-YIG endonuclease"/>
    <property type="match status" value="1"/>
</dbReference>
<dbReference type="NCBIfam" id="TIGR01453">
    <property type="entry name" value="grpIintron_endo"/>
    <property type="match status" value="1"/>
</dbReference>
<proteinExistence type="predicted"/>
<dbReference type="Pfam" id="PF01541">
    <property type="entry name" value="GIY-YIG"/>
    <property type="match status" value="1"/>
</dbReference>
<dbReference type="EMBL" id="LAZR01029695">
    <property type="protein sequence ID" value="KKL58802.1"/>
    <property type="molecule type" value="Genomic_DNA"/>
</dbReference>
<feature type="domain" description="GIY-YIG" evidence="1">
    <location>
        <begin position="14"/>
        <end position="94"/>
    </location>
</feature>
<evidence type="ECO:0000313" key="2">
    <source>
        <dbReference type="EMBL" id="KKL58802.1"/>
    </source>
</evidence>
<dbReference type="InterPro" id="IPR006350">
    <property type="entry name" value="Intron_endoG1"/>
</dbReference>